<dbReference type="GeneID" id="54563488"/>
<feature type="region of interest" description="Disordered" evidence="1">
    <location>
        <begin position="195"/>
        <end position="214"/>
    </location>
</feature>
<evidence type="ECO:0000313" key="3">
    <source>
        <dbReference type="Proteomes" id="UP000799537"/>
    </source>
</evidence>
<proteinExistence type="predicted"/>
<dbReference type="EMBL" id="ML993740">
    <property type="protein sequence ID" value="KAF2158293.1"/>
    <property type="molecule type" value="Genomic_DNA"/>
</dbReference>
<dbReference type="Proteomes" id="UP000799537">
    <property type="component" value="Unassembled WGS sequence"/>
</dbReference>
<sequence>MSHDLSPLKVVLPAGIWLRRRLRQGYNLTLISGTRDMLLFGLLGLEFNPWDLPLKKGRCYSALLIATKDGRFVSCSSEFLPLGEFGGVDRQPDSLRDHFSEDGTARTVDMMYGKDRMSIWMPLTEQSIFSPLNVPQPVFRSVCRNTYQKIFYSHLQDADSSIRGPLSHAEAHYKLPWHISQEPTFTIDVLSTDNKRTSSNRTTSYHIEPPIDKS</sequence>
<gene>
    <name evidence="2" type="ORF">M409DRAFT_31193</name>
</gene>
<accession>A0A6A6BUW1</accession>
<protein>
    <submittedName>
        <fullName evidence="2">Uncharacterized protein</fullName>
    </submittedName>
</protein>
<evidence type="ECO:0000256" key="1">
    <source>
        <dbReference type="SAM" id="MobiDB-lite"/>
    </source>
</evidence>
<organism evidence="2 3">
    <name type="scientific">Zasmidium cellare ATCC 36951</name>
    <dbReference type="NCBI Taxonomy" id="1080233"/>
    <lineage>
        <taxon>Eukaryota</taxon>
        <taxon>Fungi</taxon>
        <taxon>Dikarya</taxon>
        <taxon>Ascomycota</taxon>
        <taxon>Pezizomycotina</taxon>
        <taxon>Dothideomycetes</taxon>
        <taxon>Dothideomycetidae</taxon>
        <taxon>Mycosphaerellales</taxon>
        <taxon>Mycosphaerellaceae</taxon>
        <taxon>Zasmidium</taxon>
    </lineage>
</organism>
<dbReference type="RefSeq" id="XP_033659182.1">
    <property type="nucleotide sequence ID" value="XM_033810216.1"/>
</dbReference>
<name>A0A6A6BUW1_ZASCE</name>
<dbReference type="AlphaFoldDB" id="A0A6A6BUW1"/>
<feature type="compositionally biased region" description="Polar residues" evidence="1">
    <location>
        <begin position="195"/>
        <end position="205"/>
    </location>
</feature>
<reference evidence="2" key="1">
    <citation type="journal article" date="2020" name="Stud. Mycol.">
        <title>101 Dothideomycetes genomes: a test case for predicting lifestyles and emergence of pathogens.</title>
        <authorList>
            <person name="Haridas S."/>
            <person name="Albert R."/>
            <person name="Binder M."/>
            <person name="Bloem J."/>
            <person name="Labutti K."/>
            <person name="Salamov A."/>
            <person name="Andreopoulos B."/>
            <person name="Baker S."/>
            <person name="Barry K."/>
            <person name="Bills G."/>
            <person name="Bluhm B."/>
            <person name="Cannon C."/>
            <person name="Castanera R."/>
            <person name="Culley D."/>
            <person name="Daum C."/>
            <person name="Ezra D."/>
            <person name="Gonzalez J."/>
            <person name="Henrissat B."/>
            <person name="Kuo A."/>
            <person name="Liang C."/>
            <person name="Lipzen A."/>
            <person name="Lutzoni F."/>
            <person name="Magnuson J."/>
            <person name="Mondo S."/>
            <person name="Nolan M."/>
            <person name="Ohm R."/>
            <person name="Pangilinan J."/>
            <person name="Park H.-J."/>
            <person name="Ramirez L."/>
            <person name="Alfaro M."/>
            <person name="Sun H."/>
            <person name="Tritt A."/>
            <person name="Yoshinaga Y."/>
            <person name="Zwiers L.-H."/>
            <person name="Turgeon B."/>
            <person name="Goodwin S."/>
            <person name="Spatafora J."/>
            <person name="Crous P."/>
            <person name="Grigoriev I."/>
        </authorList>
    </citation>
    <scope>NUCLEOTIDE SEQUENCE</scope>
    <source>
        <strain evidence="2">ATCC 36951</strain>
    </source>
</reference>
<evidence type="ECO:0000313" key="2">
    <source>
        <dbReference type="EMBL" id="KAF2158293.1"/>
    </source>
</evidence>
<keyword evidence="3" id="KW-1185">Reference proteome</keyword>